<feature type="region of interest" description="Disordered" evidence="1">
    <location>
        <begin position="39"/>
        <end position="70"/>
    </location>
</feature>
<reference evidence="2" key="2">
    <citation type="submission" date="2020-11" db="EMBL/GenBank/DDBJ databases">
        <authorList>
            <person name="McCartney M.A."/>
            <person name="Auch B."/>
            <person name="Kono T."/>
            <person name="Mallez S."/>
            <person name="Becker A."/>
            <person name="Gohl D.M."/>
            <person name="Silverstein K.A.T."/>
            <person name="Koren S."/>
            <person name="Bechman K.B."/>
            <person name="Herman A."/>
            <person name="Abrahante J.E."/>
            <person name="Garbe J."/>
        </authorList>
    </citation>
    <scope>NUCLEOTIDE SEQUENCE</scope>
    <source>
        <strain evidence="2">Duluth1</strain>
        <tissue evidence="2">Whole animal</tissue>
    </source>
</reference>
<dbReference type="EMBL" id="JAIWYP010000005">
    <property type="protein sequence ID" value="KAH3823292.1"/>
    <property type="molecule type" value="Genomic_DNA"/>
</dbReference>
<protein>
    <submittedName>
        <fullName evidence="2">Uncharacterized protein</fullName>
    </submittedName>
</protein>
<feature type="non-terminal residue" evidence="2">
    <location>
        <position position="141"/>
    </location>
</feature>
<reference evidence="2" key="1">
    <citation type="journal article" date="2019" name="bioRxiv">
        <title>The Genome of the Zebra Mussel, Dreissena polymorpha: A Resource for Invasive Species Research.</title>
        <authorList>
            <person name="McCartney M.A."/>
            <person name="Auch B."/>
            <person name="Kono T."/>
            <person name="Mallez S."/>
            <person name="Zhang Y."/>
            <person name="Obille A."/>
            <person name="Becker A."/>
            <person name="Abrahante J.E."/>
            <person name="Garbe J."/>
            <person name="Badalamenti J.P."/>
            <person name="Herman A."/>
            <person name="Mangelson H."/>
            <person name="Liachko I."/>
            <person name="Sullivan S."/>
            <person name="Sone E.D."/>
            <person name="Koren S."/>
            <person name="Silverstein K.A.T."/>
            <person name="Beckman K.B."/>
            <person name="Gohl D.M."/>
        </authorList>
    </citation>
    <scope>NUCLEOTIDE SEQUENCE</scope>
    <source>
        <strain evidence="2">Duluth1</strain>
        <tissue evidence="2">Whole animal</tissue>
    </source>
</reference>
<accession>A0A9D4H0R0</accession>
<evidence type="ECO:0000313" key="2">
    <source>
        <dbReference type="EMBL" id="KAH3823292.1"/>
    </source>
</evidence>
<name>A0A9D4H0R0_DREPO</name>
<sequence>SRSRSSFKVKGLAQAMLAAFIIRHIFPSLPHIDETMNKTPSPQITHEPSTFGSRTERVKSTKLKSKAPMPKTKGWNRILKAFANSLDPDEMPQNVAKIQQAINNNKSCQRTARSTIRVIDSITLDIMEGGGGGWVGYNVGV</sequence>
<feature type="compositionally biased region" description="Polar residues" evidence="1">
    <location>
        <begin position="39"/>
        <end position="53"/>
    </location>
</feature>
<dbReference type="AlphaFoldDB" id="A0A9D4H0R0"/>
<comment type="caution">
    <text evidence="2">The sequence shown here is derived from an EMBL/GenBank/DDBJ whole genome shotgun (WGS) entry which is preliminary data.</text>
</comment>
<gene>
    <name evidence="2" type="ORF">DPMN_125091</name>
</gene>
<evidence type="ECO:0000313" key="3">
    <source>
        <dbReference type="Proteomes" id="UP000828390"/>
    </source>
</evidence>
<evidence type="ECO:0000256" key="1">
    <source>
        <dbReference type="SAM" id="MobiDB-lite"/>
    </source>
</evidence>
<proteinExistence type="predicted"/>
<organism evidence="2 3">
    <name type="scientific">Dreissena polymorpha</name>
    <name type="common">Zebra mussel</name>
    <name type="synonym">Mytilus polymorpha</name>
    <dbReference type="NCBI Taxonomy" id="45954"/>
    <lineage>
        <taxon>Eukaryota</taxon>
        <taxon>Metazoa</taxon>
        <taxon>Spiralia</taxon>
        <taxon>Lophotrochozoa</taxon>
        <taxon>Mollusca</taxon>
        <taxon>Bivalvia</taxon>
        <taxon>Autobranchia</taxon>
        <taxon>Heteroconchia</taxon>
        <taxon>Euheterodonta</taxon>
        <taxon>Imparidentia</taxon>
        <taxon>Neoheterodontei</taxon>
        <taxon>Myida</taxon>
        <taxon>Dreissenoidea</taxon>
        <taxon>Dreissenidae</taxon>
        <taxon>Dreissena</taxon>
    </lineage>
</organism>
<keyword evidence="3" id="KW-1185">Reference proteome</keyword>
<dbReference type="Proteomes" id="UP000828390">
    <property type="component" value="Unassembled WGS sequence"/>
</dbReference>